<evidence type="ECO:0000313" key="2">
    <source>
        <dbReference type="EMBL" id="KYF83087.1"/>
    </source>
</evidence>
<evidence type="ECO:0000313" key="3">
    <source>
        <dbReference type="Proteomes" id="UP000075635"/>
    </source>
</evidence>
<dbReference type="AlphaFoldDB" id="A0A150RS45"/>
<accession>A0A150RS45</accession>
<keyword evidence="1" id="KW-0732">Signal</keyword>
<evidence type="ECO:0008006" key="4">
    <source>
        <dbReference type="Google" id="ProtNLM"/>
    </source>
</evidence>
<dbReference type="PROSITE" id="PS51257">
    <property type="entry name" value="PROKAR_LIPOPROTEIN"/>
    <property type="match status" value="1"/>
</dbReference>
<comment type="caution">
    <text evidence="2">The sequence shown here is derived from an EMBL/GenBank/DDBJ whole genome shotgun (WGS) entry which is preliminary data.</text>
</comment>
<sequence>MRKLIRFSALLCSASALAGCATFASDSAPAAPGYVYVTGYKNHFFGGVRPEIWMCPDQPGKGECTLVEVTEVGE</sequence>
<reference evidence="2 3" key="1">
    <citation type="submission" date="2014-02" db="EMBL/GenBank/DDBJ databases">
        <title>The small core and large imbalanced accessory genome model reveals a collaborative survival strategy of Sorangium cellulosum strains in nature.</title>
        <authorList>
            <person name="Han K."/>
            <person name="Peng R."/>
            <person name="Blom J."/>
            <person name="Li Y.-Z."/>
        </authorList>
    </citation>
    <scope>NUCLEOTIDE SEQUENCE [LARGE SCALE GENOMIC DNA]</scope>
    <source>
        <strain evidence="2 3">So0011-07</strain>
    </source>
</reference>
<name>A0A150RS45_SORCE</name>
<protein>
    <recommendedName>
        <fullName evidence="4">Secreted protein</fullName>
    </recommendedName>
</protein>
<evidence type="ECO:0000256" key="1">
    <source>
        <dbReference type="SAM" id="SignalP"/>
    </source>
</evidence>
<dbReference type="Proteomes" id="UP000075635">
    <property type="component" value="Unassembled WGS sequence"/>
</dbReference>
<dbReference type="EMBL" id="JEMB01002156">
    <property type="protein sequence ID" value="KYF83087.1"/>
    <property type="molecule type" value="Genomic_DNA"/>
</dbReference>
<organism evidence="2 3">
    <name type="scientific">Sorangium cellulosum</name>
    <name type="common">Polyangium cellulosum</name>
    <dbReference type="NCBI Taxonomy" id="56"/>
    <lineage>
        <taxon>Bacteria</taxon>
        <taxon>Pseudomonadati</taxon>
        <taxon>Myxococcota</taxon>
        <taxon>Polyangia</taxon>
        <taxon>Polyangiales</taxon>
        <taxon>Polyangiaceae</taxon>
        <taxon>Sorangium</taxon>
    </lineage>
</organism>
<gene>
    <name evidence="2" type="ORF">BE17_43505</name>
</gene>
<feature type="signal peptide" evidence="1">
    <location>
        <begin position="1"/>
        <end position="18"/>
    </location>
</feature>
<proteinExistence type="predicted"/>
<feature type="chain" id="PRO_5007568034" description="Secreted protein" evidence="1">
    <location>
        <begin position="19"/>
        <end position="74"/>
    </location>
</feature>